<protein>
    <submittedName>
        <fullName evidence="1">Uncharacterized protein</fullName>
    </submittedName>
</protein>
<reference evidence="1" key="1">
    <citation type="submission" date="2016-07" db="EMBL/GenBank/DDBJ databases">
        <title>Microvirga ossetica sp. nov. a new species of rhizobia isolated from root nodules of the legume species Vicia alpestris Steven originated from North Ossetia region in the Caucasus.</title>
        <authorList>
            <person name="Safronova V.I."/>
            <person name="Kuznetsova I.G."/>
            <person name="Sazanova A.L."/>
            <person name="Belimov A."/>
            <person name="Andronov E."/>
            <person name="Osledkin Y.S."/>
            <person name="Onishchuk O.P."/>
            <person name="Kurchak O.N."/>
            <person name="Shaposhnikov A.I."/>
            <person name="Willems A."/>
            <person name="Tikhonovich I.A."/>
        </authorList>
    </citation>
    <scope>NUCLEOTIDE SEQUENCE [LARGE SCALE GENOMIC DNA]</scope>
    <source>
        <strain evidence="1">V5/3M</strain>
        <plasmid evidence="1">unnamed4</plasmid>
    </source>
</reference>
<dbReference type="KEGG" id="moc:BB934_44760"/>
<keyword evidence="1" id="KW-0614">Plasmid</keyword>
<dbReference type="RefSeq" id="WP_099516065.1">
    <property type="nucleotide sequence ID" value="NZ_CP016620.1"/>
</dbReference>
<name>A0A1B2EZB5_9HYPH</name>
<geneLocation type="plasmid" evidence="1">
    <name>unnamed4</name>
</geneLocation>
<dbReference type="EMBL" id="CP016620">
    <property type="protein sequence ID" value="ANY85282.1"/>
    <property type="molecule type" value="Genomic_DNA"/>
</dbReference>
<dbReference type="OrthoDB" id="8020418at2"/>
<organism evidence="1">
    <name type="scientific">Microvirga ossetica</name>
    <dbReference type="NCBI Taxonomy" id="1882682"/>
    <lineage>
        <taxon>Bacteria</taxon>
        <taxon>Pseudomonadati</taxon>
        <taxon>Pseudomonadota</taxon>
        <taxon>Alphaproteobacteria</taxon>
        <taxon>Hyphomicrobiales</taxon>
        <taxon>Methylobacteriaceae</taxon>
        <taxon>Microvirga</taxon>
    </lineage>
</organism>
<proteinExistence type="predicted"/>
<gene>
    <name evidence="1" type="ORF">BB934_44760</name>
</gene>
<dbReference type="AlphaFoldDB" id="A0A1B2EZB5"/>
<evidence type="ECO:0000313" key="1">
    <source>
        <dbReference type="EMBL" id="ANY85282.1"/>
    </source>
</evidence>
<accession>A0A1B2EZB5</accession>
<sequence>MTIIALIGHSLTNLRRKSAQLSRQKDLSRRTGRYGFWTPLIKARLAEADVLISGYVPRPNSTAAGEPVRQFGNWAFHR</sequence>